<dbReference type="GO" id="GO:0016829">
    <property type="term" value="F:lyase activity"/>
    <property type="evidence" value="ECO:0007669"/>
    <property type="project" value="UniProtKB-KW"/>
</dbReference>
<dbReference type="AlphaFoldDB" id="T0Y8Q1"/>
<evidence type="ECO:0000313" key="1">
    <source>
        <dbReference type="EMBL" id="EQD29518.1"/>
    </source>
</evidence>
<dbReference type="InterPro" id="IPR013785">
    <property type="entry name" value="Aldolase_TIM"/>
</dbReference>
<name>T0Y8Q1_9ZZZZ</name>
<organism evidence="1">
    <name type="scientific">mine drainage metagenome</name>
    <dbReference type="NCBI Taxonomy" id="410659"/>
    <lineage>
        <taxon>unclassified sequences</taxon>
        <taxon>metagenomes</taxon>
        <taxon>ecological metagenomes</taxon>
    </lineage>
</organism>
<dbReference type="EC" id="4.-.-.-" evidence="1"/>
<reference evidence="1" key="1">
    <citation type="submission" date="2013-08" db="EMBL/GenBank/DDBJ databases">
        <authorList>
            <person name="Mendez C."/>
            <person name="Richter M."/>
            <person name="Ferrer M."/>
            <person name="Sanchez J."/>
        </authorList>
    </citation>
    <scope>NUCLEOTIDE SEQUENCE</scope>
</reference>
<proteinExistence type="predicted"/>
<sequence>MDHTLLKPEAGEQDIRVITTDALEYRFAAVCVNSCWISLVRKILDDASANPGGSVDAPVAAVRGGGFPVRGTSAV</sequence>
<accession>T0Y8Q1</accession>
<dbReference type="Gene3D" id="3.20.20.70">
    <property type="entry name" value="Aldolase class I"/>
    <property type="match status" value="1"/>
</dbReference>
<feature type="non-terminal residue" evidence="1">
    <location>
        <position position="75"/>
    </location>
</feature>
<comment type="caution">
    <text evidence="1">The sequence shown here is derived from an EMBL/GenBank/DDBJ whole genome shotgun (WGS) entry which is preliminary data.</text>
</comment>
<keyword evidence="1" id="KW-0456">Lyase</keyword>
<reference evidence="1" key="2">
    <citation type="journal article" date="2014" name="ISME J.">
        <title>Microbial stratification in low pH oxic and suboxic macroscopic growths along an acid mine drainage.</title>
        <authorList>
            <person name="Mendez-Garcia C."/>
            <person name="Mesa V."/>
            <person name="Sprenger R.R."/>
            <person name="Richter M."/>
            <person name="Diez M.S."/>
            <person name="Solano J."/>
            <person name="Bargiela R."/>
            <person name="Golyshina O.V."/>
            <person name="Manteca A."/>
            <person name="Ramos J.L."/>
            <person name="Gallego J.R."/>
            <person name="Llorente I."/>
            <person name="Martins Dos Santos V.A."/>
            <person name="Jensen O.N."/>
            <person name="Pelaez A.I."/>
            <person name="Sanchez J."/>
            <person name="Ferrer M."/>
        </authorList>
    </citation>
    <scope>NUCLEOTIDE SEQUENCE</scope>
</reference>
<gene>
    <name evidence="1" type="ORF">B1A_20670</name>
</gene>
<dbReference type="EMBL" id="AUZX01015261">
    <property type="protein sequence ID" value="EQD29518.1"/>
    <property type="molecule type" value="Genomic_DNA"/>
</dbReference>
<dbReference type="SUPFAM" id="SSF51569">
    <property type="entry name" value="Aldolase"/>
    <property type="match status" value="1"/>
</dbReference>
<protein>
    <submittedName>
        <fullName evidence="1">Deoxyribose-phosphate aldolase</fullName>
        <ecNumber evidence="1">4.-.-.-</ecNumber>
    </submittedName>
</protein>